<keyword evidence="5" id="KW-0863">Zinc-finger</keyword>
<dbReference type="Gene3D" id="3.30.1370.50">
    <property type="entry name" value="R3H-like domain"/>
    <property type="match status" value="1"/>
</dbReference>
<dbReference type="PROSITE" id="PS51061">
    <property type="entry name" value="R3H"/>
    <property type="match status" value="1"/>
</dbReference>
<evidence type="ECO:0000256" key="6">
    <source>
        <dbReference type="ARBA" id="ARBA00022833"/>
    </source>
</evidence>
<evidence type="ECO:0000256" key="1">
    <source>
        <dbReference type="ARBA" id="ARBA00004123"/>
    </source>
</evidence>
<dbReference type="CDD" id="cd06008">
    <property type="entry name" value="NF-X1-zinc-finger"/>
    <property type="match status" value="1"/>
</dbReference>
<dbReference type="GO" id="GO:0000122">
    <property type="term" value="P:negative regulation of transcription by RNA polymerase II"/>
    <property type="evidence" value="ECO:0007669"/>
    <property type="project" value="TreeGrafter"/>
</dbReference>
<evidence type="ECO:0000256" key="3">
    <source>
        <dbReference type="ARBA" id="ARBA00022723"/>
    </source>
</evidence>
<name>A0AA35TRN5_GEOBA</name>
<evidence type="ECO:0000256" key="9">
    <source>
        <dbReference type="ARBA" id="ARBA00023242"/>
    </source>
</evidence>
<dbReference type="AlphaFoldDB" id="A0AA35TRN5"/>
<accession>A0AA35TRN5</accession>
<dbReference type="SMART" id="SM00393">
    <property type="entry name" value="R3H"/>
    <property type="match status" value="1"/>
</dbReference>
<evidence type="ECO:0000313" key="11">
    <source>
        <dbReference type="EMBL" id="CAI8052904.1"/>
    </source>
</evidence>
<keyword evidence="3" id="KW-0479">Metal-binding</keyword>
<dbReference type="Pfam" id="PF01424">
    <property type="entry name" value="R3H"/>
    <property type="match status" value="1"/>
</dbReference>
<dbReference type="GO" id="GO:0008270">
    <property type="term" value="F:zinc ion binding"/>
    <property type="evidence" value="ECO:0007669"/>
    <property type="project" value="UniProtKB-KW"/>
</dbReference>
<dbReference type="GO" id="GO:0005634">
    <property type="term" value="C:nucleus"/>
    <property type="evidence" value="ECO:0007669"/>
    <property type="project" value="UniProtKB-SubCell"/>
</dbReference>
<dbReference type="SUPFAM" id="SSF82708">
    <property type="entry name" value="R3H domain"/>
    <property type="match status" value="1"/>
</dbReference>
<keyword evidence="8" id="KW-0804">Transcription</keyword>
<dbReference type="InterPro" id="IPR000967">
    <property type="entry name" value="Znf_NFX1"/>
</dbReference>
<dbReference type="GO" id="GO:0000977">
    <property type="term" value="F:RNA polymerase II transcription regulatory region sequence-specific DNA binding"/>
    <property type="evidence" value="ECO:0007669"/>
    <property type="project" value="TreeGrafter"/>
</dbReference>
<keyword evidence="12" id="KW-1185">Reference proteome</keyword>
<comment type="caution">
    <text evidence="11">The sequence shown here is derived from an EMBL/GenBank/DDBJ whole genome shotgun (WGS) entry which is preliminary data.</text>
</comment>
<dbReference type="InterPro" id="IPR001374">
    <property type="entry name" value="R3H_dom"/>
</dbReference>
<dbReference type="InterPro" id="IPR036867">
    <property type="entry name" value="R3H_dom_sf"/>
</dbReference>
<reference evidence="11" key="1">
    <citation type="submission" date="2023-03" db="EMBL/GenBank/DDBJ databases">
        <authorList>
            <person name="Steffen K."/>
            <person name="Cardenas P."/>
        </authorList>
    </citation>
    <scope>NUCLEOTIDE SEQUENCE</scope>
</reference>
<comment type="similarity">
    <text evidence="2">Belongs to the NFX1 family.</text>
</comment>
<dbReference type="PANTHER" id="PTHR12360:SF12">
    <property type="entry name" value="TRANSCRIPTIONAL REPRESSOR NF-X1"/>
    <property type="match status" value="1"/>
</dbReference>
<evidence type="ECO:0000259" key="10">
    <source>
        <dbReference type="PROSITE" id="PS51061"/>
    </source>
</evidence>
<evidence type="ECO:0000256" key="5">
    <source>
        <dbReference type="ARBA" id="ARBA00022771"/>
    </source>
</evidence>
<evidence type="ECO:0000256" key="7">
    <source>
        <dbReference type="ARBA" id="ARBA00023015"/>
    </source>
</evidence>
<keyword evidence="7" id="KW-0805">Transcription regulation</keyword>
<evidence type="ECO:0000256" key="8">
    <source>
        <dbReference type="ARBA" id="ARBA00023163"/>
    </source>
</evidence>
<keyword evidence="9" id="KW-0539">Nucleus</keyword>
<dbReference type="CDD" id="cd02325">
    <property type="entry name" value="R3H"/>
    <property type="match status" value="1"/>
</dbReference>
<dbReference type="GO" id="GO:0000981">
    <property type="term" value="F:DNA-binding transcription factor activity, RNA polymerase II-specific"/>
    <property type="evidence" value="ECO:0007669"/>
    <property type="project" value="TreeGrafter"/>
</dbReference>
<keyword evidence="6" id="KW-0862">Zinc</keyword>
<gene>
    <name evidence="11" type="ORF">GBAR_LOCUS28944</name>
</gene>
<evidence type="ECO:0000256" key="2">
    <source>
        <dbReference type="ARBA" id="ARBA00007269"/>
    </source>
</evidence>
<dbReference type="Proteomes" id="UP001174909">
    <property type="component" value="Unassembled WGS sequence"/>
</dbReference>
<evidence type="ECO:0000256" key="4">
    <source>
        <dbReference type="ARBA" id="ARBA00022737"/>
    </source>
</evidence>
<proteinExistence type="inferred from homology"/>
<dbReference type="SMART" id="SM00438">
    <property type="entry name" value="ZnF_NFX"/>
    <property type="match status" value="4"/>
</dbReference>
<feature type="domain" description="R3H" evidence="10">
    <location>
        <begin position="323"/>
        <end position="390"/>
    </location>
</feature>
<dbReference type="PANTHER" id="PTHR12360">
    <property type="entry name" value="NUCLEAR TRANSCRIPTION FACTOR, X-BOX BINDING 1 NFX1"/>
    <property type="match status" value="1"/>
</dbReference>
<sequence>MNSQCGATPLSALPCQDEPFPENDIPTCGRRCGEQHICRSQCHNGPCPPCTKSHIVQCYECKVEVRLDCQEIDLTNQHVCSKCFKPCKKIMNCGRHQCDKHNCAEMAHLCNKKCMKRLPCGNQDCDQPCHSGDCKEYTETSIKKLSCDCGEEVRGQCGAITPECKKRCARVHAGESDSSVTHTCHNKETCPPCYAIVQRTCVGGHNTRTAYCYEDKITCNVMCEKPLPCGHKCQEKCHDGICKEECKQPCLIKCKNGSHQCDATCHYPHKCQKTSCKETVTLKCKCSNKEQKALCCLVQGHGKPLECGTGCTAQVKRRRDPGVDFEDWVIAQLESFIEKAQKGQIPPEYKFEPTTSYNRRIIHTQATAHGCTSESFGVEPNRYTMVSVTSSGCLDEEFHEDYDCYDPDVAEENVAHPLLEREFELVQAMYGQNALKTRVYGGIDEIDIFINIDLNTFLDEHMPSAWGVNESQPLVILLHILSISNYLEGLEPKVTVFQVKDDVAPTASAYDGSTKRRKIGICSQLEKILQTFVSKQWRKISLSTVDRAMSGETPSSKTPGTCHTVDQREDAKLAKLVEIGFRGRGRPGRPSTNAGEMWRVHVRPLRPRSLERIIRWTRGRMLSWPSWWRWGSGQRRPVRPSTNAGEMWRLHVSSWSPLLLDRSHLVVGVASSPLLSVFCRDIHDKTQWEPSWK</sequence>
<organism evidence="11 12">
    <name type="scientific">Geodia barretti</name>
    <name type="common">Barrett's horny sponge</name>
    <dbReference type="NCBI Taxonomy" id="519541"/>
    <lineage>
        <taxon>Eukaryota</taxon>
        <taxon>Metazoa</taxon>
        <taxon>Porifera</taxon>
        <taxon>Demospongiae</taxon>
        <taxon>Heteroscleromorpha</taxon>
        <taxon>Tetractinellida</taxon>
        <taxon>Astrophorina</taxon>
        <taxon>Geodiidae</taxon>
        <taxon>Geodia</taxon>
    </lineage>
</organism>
<comment type="subcellular location">
    <subcellularLocation>
        <location evidence="1">Nucleus</location>
    </subcellularLocation>
</comment>
<keyword evidence="4" id="KW-0677">Repeat</keyword>
<dbReference type="InterPro" id="IPR034078">
    <property type="entry name" value="NFX1_fam"/>
</dbReference>
<dbReference type="EMBL" id="CASHTH010004051">
    <property type="protein sequence ID" value="CAI8052904.1"/>
    <property type="molecule type" value="Genomic_DNA"/>
</dbReference>
<evidence type="ECO:0000313" key="12">
    <source>
        <dbReference type="Proteomes" id="UP001174909"/>
    </source>
</evidence>
<protein>
    <submittedName>
        <fullName evidence="11">Transcriptional repressor NF-X1</fullName>
    </submittedName>
</protein>